<feature type="repeat" description="WD" evidence="3">
    <location>
        <begin position="753"/>
        <end position="797"/>
    </location>
</feature>
<sequence>MGGYPGPKRDPWTVALHAGPADPHGRPAGDRPLGCGVLIDPWRVLTCSSVLQNRFGTEDELWAAFPKAGVPWTVRLRVVSVRADAAADVAVLVLERPAPDGVVPAPLSRPDAADLVGERWWSFGFPADTAFGGDGRGHVGAALSYGWMRLEPDPDIGLTDGFVGAAVWSPRFEAVVGLIGRVQVVGGRAGEAIALTVAQATSALPDERLHDLAGWSAADAGESALAAWGWSLASDVEAARHWSPRSRGVAVDSEPGYRFRGRRAALSVVVEWLRRPAVDDRVLVVTGSPGVGKSAVLGRVVTTADPGFRDLLPAGDDALRADLGSVACAVHVKGKTALDVAVEIARAAAVRIPQSPAELAPTLRRRLADRRTSRFNLVVDALDEAVSPEQAQQIVEDIVLPIVRTCGSVGAQVVVGTRRSDDGGDLVQLFGSDCEVADLDSEHYFEVEDLTAYAWATLQLTGAERMGNPYAPNHIAGPVAARIAELADRNFLVAGLTARRHGLYDHVAVRPEDLAFAPDVDDALEAYVDRLPEAGRLAAKLALTALAYAKAPGLSLELWHAFLAAFGVAVEQDELADFARSSAANFLVESSGELPGRRFRLFHQALNDALLRERRFRGATVADQRAISHRLIRHGRVHGWSQADQYLLRSLAEHAVAAGLIDDLLVDDEYLLYADLLRLVPPADYARTILGQQRARLLRLTPQAATASPSERAAQFSVTAVLEGLDSRVAVNRRAPYRAGWAAVQQRREWAVLEGHTGAAGSICVLHARNGDLIVVSGGTDGTVRTWDPSTGQQRKVMLAGADVVELVPVRMDGRTLVASAGADGTVLLWDPESGQLRHSVRCEPDQIRSLTPAPMAGDEGFGVVCADGSMTVWSPVGRTTRRSMIHTGKVSAAVLCGPDRVISAGTDGSLQYWKLGAPEPGWAAAAHSRAITALCLLPEHGIVVSGSADGTVRIGDAATGMPFVKIEVGDPVRALCPMTRQGAPLLATAGDDGIIRLWDVRSGQLLRAVATHGGPIRRLCAVEVQGRVLIATVGDAVVRLWDPDFAFGPRTGAAATSVTALAAVWQGSKDLVAVAYGNGTVQLLNAATGDAVDELTGHRDAITGLAPVFAYGKILLASAGADGTVGIWKLQNARQRADLHPRPGWSAAVCAVFVNRHLWMACAGEEGTVRLWDPFTGRRRRRRPWRRGNRSGGPISVLLALPTHDGPRVVSGGADCTLRVWDVESGRQETVFSRHTGRIRAACVLPSGEGELIASAGDDQVIRVWDPWTGKQVLALQGHTGRITAVCPVRAGDRMLLASASHDATVRLWDPATGLCELTIPVHHEATACASVADELIVGTTAGALAISLSL</sequence>
<proteinExistence type="predicted"/>
<dbReference type="EMBL" id="JAPNTZ010000014">
    <property type="protein sequence ID" value="MCY1143027.1"/>
    <property type="molecule type" value="Genomic_DNA"/>
</dbReference>
<dbReference type="InterPro" id="IPR001680">
    <property type="entry name" value="WD40_rpt"/>
</dbReference>
<feature type="repeat" description="WD" evidence="3">
    <location>
        <begin position="1206"/>
        <end position="1232"/>
    </location>
</feature>
<dbReference type="InterPro" id="IPR027417">
    <property type="entry name" value="P-loop_NTPase"/>
</dbReference>
<dbReference type="Gene3D" id="2.130.10.10">
    <property type="entry name" value="YVTN repeat-like/Quinoprotein amine dehydrogenase"/>
    <property type="match status" value="4"/>
</dbReference>
<dbReference type="InterPro" id="IPR011044">
    <property type="entry name" value="Quino_amine_DH_bsu"/>
</dbReference>
<dbReference type="InterPro" id="IPR009003">
    <property type="entry name" value="Peptidase_S1_PA"/>
</dbReference>
<evidence type="ECO:0000256" key="4">
    <source>
        <dbReference type="SAM" id="MobiDB-lite"/>
    </source>
</evidence>
<dbReference type="Proteomes" id="UP001151002">
    <property type="component" value="Unassembled WGS sequence"/>
</dbReference>
<evidence type="ECO:0000259" key="5">
    <source>
        <dbReference type="Pfam" id="PF21031"/>
    </source>
</evidence>
<reference evidence="6" key="1">
    <citation type="submission" date="2022-11" db="EMBL/GenBank/DDBJ databases">
        <authorList>
            <person name="Somphong A."/>
            <person name="Phongsopitanun W."/>
        </authorList>
    </citation>
    <scope>NUCLEOTIDE SEQUENCE</scope>
    <source>
        <strain evidence="6">Pm04-4</strain>
    </source>
</reference>
<keyword evidence="1 3" id="KW-0853">WD repeat</keyword>
<accession>A0ABT4B959</accession>
<dbReference type="Pfam" id="PF21031">
    <property type="entry name" value="WDR54"/>
    <property type="match status" value="1"/>
</dbReference>
<feature type="repeat" description="WD" evidence="3">
    <location>
        <begin position="817"/>
        <end position="840"/>
    </location>
</feature>
<dbReference type="Gene3D" id="3.40.50.300">
    <property type="entry name" value="P-loop containing nucleotide triphosphate hydrolases"/>
    <property type="match status" value="1"/>
</dbReference>
<dbReference type="RefSeq" id="WP_267567493.1">
    <property type="nucleotide sequence ID" value="NZ_JAPNTZ010000014.1"/>
</dbReference>
<dbReference type="InterPro" id="IPR049546">
    <property type="entry name" value="WDR54_beta_prop"/>
</dbReference>
<protein>
    <recommendedName>
        <fullName evidence="5">WD repeat-containing protein 54 beta-propeller domain-containing protein</fullName>
    </recommendedName>
</protein>
<dbReference type="PANTHER" id="PTHR19848">
    <property type="entry name" value="WD40 REPEAT PROTEIN"/>
    <property type="match status" value="1"/>
</dbReference>
<feature type="domain" description="WD repeat-containing protein 54 beta-propeller" evidence="5">
    <location>
        <begin position="1013"/>
        <end position="1133"/>
    </location>
</feature>
<evidence type="ECO:0000256" key="2">
    <source>
        <dbReference type="ARBA" id="ARBA00022737"/>
    </source>
</evidence>
<evidence type="ECO:0000313" key="6">
    <source>
        <dbReference type="EMBL" id="MCY1143027.1"/>
    </source>
</evidence>
<organism evidence="6 7">
    <name type="scientific">Paractinoplanes pyxinae</name>
    <dbReference type="NCBI Taxonomy" id="2997416"/>
    <lineage>
        <taxon>Bacteria</taxon>
        <taxon>Bacillati</taxon>
        <taxon>Actinomycetota</taxon>
        <taxon>Actinomycetes</taxon>
        <taxon>Micromonosporales</taxon>
        <taxon>Micromonosporaceae</taxon>
        <taxon>Paractinoplanes</taxon>
    </lineage>
</organism>
<evidence type="ECO:0000256" key="3">
    <source>
        <dbReference type="PROSITE-ProRule" id="PRU00221"/>
    </source>
</evidence>
<dbReference type="SUPFAM" id="SSF50969">
    <property type="entry name" value="YVTN repeat-like/Quinoprotein amine dehydrogenase"/>
    <property type="match status" value="1"/>
</dbReference>
<feature type="repeat" description="WD" evidence="3">
    <location>
        <begin position="1096"/>
        <end position="1139"/>
    </location>
</feature>
<feature type="repeat" description="WD" evidence="3">
    <location>
        <begin position="986"/>
        <end position="1009"/>
    </location>
</feature>
<dbReference type="PRINTS" id="PR00320">
    <property type="entry name" value="GPROTEINBRPT"/>
</dbReference>
<dbReference type="SMART" id="SM00320">
    <property type="entry name" value="WD40"/>
    <property type="match status" value="12"/>
</dbReference>
<evidence type="ECO:0000313" key="7">
    <source>
        <dbReference type="Proteomes" id="UP001151002"/>
    </source>
</evidence>
<evidence type="ECO:0000256" key="1">
    <source>
        <dbReference type="ARBA" id="ARBA00022574"/>
    </source>
</evidence>
<feature type="region of interest" description="Disordered" evidence="4">
    <location>
        <begin position="1"/>
        <end position="29"/>
    </location>
</feature>
<dbReference type="PROSITE" id="PS00678">
    <property type="entry name" value="WD_REPEATS_1"/>
    <property type="match status" value="2"/>
</dbReference>
<dbReference type="PANTHER" id="PTHR19848:SF8">
    <property type="entry name" value="F-BOX AND WD REPEAT DOMAIN CONTAINING 7"/>
    <property type="match status" value="1"/>
</dbReference>
<feature type="repeat" description="WD" evidence="3">
    <location>
        <begin position="925"/>
        <end position="966"/>
    </location>
</feature>
<dbReference type="SUPFAM" id="SSF52540">
    <property type="entry name" value="P-loop containing nucleoside triphosphate hydrolases"/>
    <property type="match status" value="1"/>
</dbReference>
<feature type="repeat" description="WD" evidence="3">
    <location>
        <begin position="1277"/>
        <end position="1311"/>
    </location>
</feature>
<dbReference type="InterPro" id="IPR019775">
    <property type="entry name" value="WD40_repeat_CS"/>
</dbReference>
<feature type="repeat" description="WD" evidence="3">
    <location>
        <begin position="1233"/>
        <end position="1276"/>
    </location>
</feature>
<dbReference type="InterPro" id="IPR020472">
    <property type="entry name" value="WD40_PAC1"/>
</dbReference>
<dbReference type="CDD" id="cd00200">
    <property type="entry name" value="WD40"/>
    <property type="match status" value="1"/>
</dbReference>
<dbReference type="SUPFAM" id="SSF50494">
    <property type="entry name" value="Trypsin-like serine proteases"/>
    <property type="match status" value="1"/>
</dbReference>
<dbReference type="PROSITE" id="PS50294">
    <property type="entry name" value="WD_REPEATS_REGION"/>
    <property type="match status" value="2"/>
</dbReference>
<gene>
    <name evidence="6" type="ORF">OWR29_33960</name>
</gene>
<comment type="caution">
    <text evidence="6">The sequence shown here is derived from an EMBL/GenBank/DDBJ whole genome shotgun (WGS) entry which is preliminary data.</text>
</comment>
<dbReference type="Pfam" id="PF00400">
    <property type="entry name" value="WD40"/>
    <property type="match status" value="6"/>
</dbReference>
<keyword evidence="2" id="KW-0677">Repeat</keyword>
<dbReference type="InterPro" id="IPR015943">
    <property type="entry name" value="WD40/YVTN_repeat-like_dom_sf"/>
</dbReference>
<name>A0ABT4B959_9ACTN</name>
<dbReference type="InterPro" id="IPR011047">
    <property type="entry name" value="Quinoprotein_ADH-like_sf"/>
</dbReference>
<dbReference type="SUPFAM" id="SSF50998">
    <property type="entry name" value="Quinoprotein alcohol dehydrogenase-like"/>
    <property type="match status" value="1"/>
</dbReference>
<keyword evidence="7" id="KW-1185">Reference proteome</keyword>
<dbReference type="PROSITE" id="PS50082">
    <property type="entry name" value="WD_REPEATS_2"/>
    <property type="match status" value="8"/>
</dbReference>